<dbReference type="PANTHER" id="PTHR10131">
    <property type="entry name" value="TNF RECEPTOR ASSOCIATED FACTOR"/>
    <property type="match status" value="1"/>
</dbReference>
<dbReference type="Proteomes" id="UP001153069">
    <property type="component" value="Unassembled WGS sequence"/>
</dbReference>
<reference evidence="7" key="1">
    <citation type="submission" date="2020-06" db="EMBL/GenBank/DDBJ databases">
        <authorList>
            <consortium name="Plant Systems Biology data submission"/>
        </authorList>
    </citation>
    <scope>NUCLEOTIDE SEQUENCE</scope>
    <source>
        <strain evidence="7">D6</strain>
    </source>
</reference>
<proteinExistence type="predicted"/>
<accession>A0A9N8DX95</accession>
<keyword evidence="5" id="KW-0472">Membrane</keyword>
<protein>
    <recommendedName>
        <fullName evidence="6">RING-type domain-containing protein</fullName>
    </recommendedName>
</protein>
<keyword evidence="8" id="KW-1185">Reference proteome</keyword>
<evidence type="ECO:0000256" key="3">
    <source>
        <dbReference type="ARBA" id="ARBA00022833"/>
    </source>
</evidence>
<name>A0A9N8DX95_9STRA</name>
<dbReference type="SUPFAM" id="SSF57850">
    <property type="entry name" value="RING/U-box"/>
    <property type="match status" value="1"/>
</dbReference>
<sequence length="192" mass="21552">MGINPDILAHQPVNRDLVCLICLEVLHKPTTVCGNGHCFCLDCIKLWEGSRRRACPTCNQPMMRQKPLNRILQSVIMDLQVRCPEKYALTESTGDSASVECPLQCSWIGPLSSYLEKHKHDCYFKKTESCPLCKRQVQWTQFSNHIEKECPVARNQKGGPSRATESSSRSFAQGILIVGGVFVLSLLFVRGN</sequence>
<feature type="transmembrane region" description="Helical" evidence="5">
    <location>
        <begin position="171"/>
        <end position="189"/>
    </location>
</feature>
<feature type="domain" description="RING-type" evidence="6">
    <location>
        <begin position="19"/>
        <end position="59"/>
    </location>
</feature>
<gene>
    <name evidence="7" type="ORF">SEMRO_414_G138290.1</name>
</gene>
<evidence type="ECO:0000256" key="4">
    <source>
        <dbReference type="PROSITE-ProRule" id="PRU00175"/>
    </source>
</evidence>
<dbReference type="PANTHER" id="PTHR10131:SF94">
    <property type="entry name" value="TNF RECEPTOR-ASSOCIATED FACTOR 4"/>
    <property type="match status" value="1"/>
</dbReference>
<organism evidence="7 8">
    <name type="scientific">Seminavis robusta</name>
    <dbReference type="NCBI Taxonomy" id="568900"/>
    <lineage>
        <taxon>Eukaryota</taxon>
        <taxon>Sar</taxon>
        <taxon>Stramenopiles</taxon>
        <taxon>Ochrophyta</taxon>
        <taxon>Bacillariophyta</taxon>
        <taxon>Bacillariophyceae</taxon>
        <taxon>Bacillariophycidae</taxon>
        <taxon>Naviculales</taxon>
        <taxon>Naviculaceae</taxon>
        <taxon>Seminavis</taxon>
    </lineage>
</organism>
<keyword evidence="1" id="KW-0479">Metal-binding</keyword>
<evidence type="ECO:0000256" key="1">
    <source>
        <dbReference type="ARBA" id="ARBA00022723"/>
    </source>
</evidence>
<dbReference type="OrthoDB" id="1630758at2759"/>
<comment type="caution">
    <text evidence="7">The sequence shown here is derived from an EMBL/GenBank/DDBJ whole genome shotgun (WGS) entry which is preliminary data.</text>
</comment>
<dbReference type="InterPro" id="IPR027370">
    <property type="entry name" value="Znf-RING_euk"/>
</dbReference>
<evidence type="ECO:0000256" key="5">
    <source>
        <dbReference type="SAM" id="Phobius"/>
    </source>
</evidence>
<dbReference type="Pfam" id="PF13445">
    <property type="entry name" value="zf-RING_UBOX"/>
    <property type="match status" value="1"/>
</dbReference>
<keyword evidence="3" id="KW-0862">Zinc</keyword>
<dbReference type="AlphaFoldDB" id="A0A9N8DX95"/>
<dbReference type="InterPro" id="IPR013083">
    <property type="entry name" value="Znf_RING/FYVE/PHD"/>
</dbReference>
<keyword evidence="5" id="KW-1133">Transmembrane helix</keyword>
<evidence type="ECO:0000313" key="8">
    <source>
        <dbReference type="Proteomes" id="UP001153069"/>
    </source>
</evidence>
<keyword evidence="2 4" id="KW-0863">Zinc-finger</keyword>
<dbReference type="InterPro" id="IPR001841">
    <property type="entry name" value="Znf_RING"/>
</dbReference>
<dbReference type="PROSITE" id="PS50089">
    <property type="entry name" value="ZF_RING_2"/>
    <property type="match status" value="1"/>
</dbReference>
<dbReference type="GO" id="GO:0008270">
    <property type="term" value="F:zinc ion binding"/>
    <property type="evidence" value="ECO:0007669"/>
    <property type="project" value="UniProtKB-KW"/>
</dbReference>
<dbReference type="EMBL" id="CAICTM010000413">
    <property type="protein sequence ID" value="CAB9510000.1"/>
    <property type="molecule type" value="Genomic_DNA"/>
</dbReference>
<evidence type="ECO:0000256" key="2">
    <source>
        <dbReference type="ARBA" id="ARBA00022771"/>
    </source>
</evidence>
<dbReference type="Gene3D" id="3.30.40.10">
    <property type="entry name" value="Zinc/RING finger domain, C3HC4 (zinc finger)"/>
    <property type="match status" value="2"/>
</dbReference>
<keyword evidence="5" id="KW-0812">Transmembrane</keyword>
<evidence type="ECO:0000313" key="7">
    <source>
        <dbReference type="EMBL" id="CAB9510000.1"/>
    </source>
</evidence>
<evidence type="ECO:0000259" key="6">
    <source>
        <dbReference type="PROSITE" id="PS50089"/>
    </source>
</evidence>